<gene>
    <name evidence="1" type="ORF">ACE3NQ_11170</name>
</gene>
<dbReference type="GO" id="GO:0016740">
    <property type="term" value="F:transferase activity"/>
    <property type="evidence" value="ECO:0007669"/>
    <property type="project" value="UniProtKB-KW"/>
</dbReference>
<accession>A0ABV5B705</accession>
<dbReference type="InterPro" id="IPR008928">
    <property type="entry name" value="6-hairpin_glycosidase_sf"/>
</dbReference>
<comment type="caution">
    <text evidence="1">The sequence shown here is derived from an EMBL/GenBank/DDBJ whole genome shotgun (WGS) entry which is preliminary data.</text>
</comment>
<name>A0ABV5B705_9BACL</name>
<reference evidence="1 2" key="1">
    <citation type="submission" date="2024-09" db="EMBL/GenBank/DDBJ databases">
        <authorList>
            <person name="Ruan L."/>
        </authorList>
    </citation>
    <scope>NUCLEOTIDE SEQUENCE [LARGE SCALE GENOMIC DNA]</scope>
    <source>
        <strain evidence="1 2">D33</strain>
    </source>
</reference>
<dbReference type="Proteomes" id="UP001580407">
    <property type="component" value="Unassembled WGS sequence"/>
</dbReference>
<evidence type="ECO:0000313" key="2">
    <source>
        <dbReference type="Proteomes" id="UP001580407"/>
    </source>
</evidence>
<proteinExistence type="predicted"/>
<evidence type="ECO:0000313" key="1">
    <source>
        <dbReference type="EMBL" id="MFB5681473.1"/>
    </source>
</evidence>
<protein>
    <submittedName>
        <fullName evidence="1">Glycosyl transferase</fullName>
    </submittedName>
</protein>
<dbReference type="SUPFAM" id="SSF48208">
    <property type="entry name" value="Six-hairpin glycosidases"/>
    <property type="match status" value="1"/>
</dbReference>
<dbReference type="EMBL" id="JBHILM010000010">
    <property type="protein sequence ID" value="MFB5681473.1"/>
    <property type="molecule type" value="Genomic_DNA"/>
</dbReference>
<sequence>MLIRHLERMTDDTGLLEHAMGTIPRRKEGYTTDDNARALWACMEWMSHTAAEELQAWESLADIYLSFLLWAQNEDGTFHNNYAYDRTREKESPSDDCFGRSVWAAAAVWTCDHSHDRRLAAEQILDTSAKQALSLKYPRGWAYTLSAFASVLNARDCVSLLGERGEWLSRLQAREIVLQLQDRLLEQYRRESSPGWSWFEPELTYGNGVLPWALFNAYRISEREEVLDAAQASFRFLADRMSAPEGWIRPVGNERWGSPGYMSKWDQQPLEVMKLALAARESWRVQGGQDGPDIIRRCHDWFYGKNDCGVPLADETDGSCCDGLTAEGPNRNRGAESTLAYLLTEAIYTEVFHSSEALLEQVP</sequence>
<keyword evidence="2" id="KW-1185">Reference proteome</keyword>
<organism evidence="1 2">
    <name type="scientific">Paenibacillus terreus</name>
    <dbReference type="NCBI Taxonomy" id="1387834"/>
    <lineage>
        <taxon>Bacteria</taxon>
        <taxon>Bacillati</taxon>
        <taxon>Bacillota</taxon>
        <taxon>Bacilli</taxon>
        <taxon>Bacillales</taxon>
        <taxon>Paenibacillaceae</taxon>
        <taxon>Paenibacillus</taxon>
    </lineage>
</organism>
<dbReference type="RefSeq" id="WP_375525259.1">
    <property type="nucleotide sequence ID" value="NZ_JBHILM010000010.1"/>
</dbReference>
<keyword evidence="1" id="KW-0808">Transferase</keyword>